<accession>A0A1B1U725</accession>
<evidence type="ECO:0000313" key="5">
    <source>
        <dbReference type="EMBL" id="ANV98597.1"/>
    </source>
</evidence>
<evidence type="ECO:0000259" key="3">
    <source>
        <dbReference type="PROSITE" id="PS50968"/>
    </source>
</evidence>
<feature type="domain" description="Lipoyl-binding" evidence="3">
    <location>
        <begin position="500"/>
        <end position="581"/>
    </location>
</feature>
<dbReference type="EMBL" id="CP016503">
    <property type="protein sequence ID" value="ANV98597.1"/>
    <property type="molecule type" value="Genomic_DNA"/>
</dbReference>
<evidence type="ECO:0000259" key="4">
    <source>
        <dbReference type="PROSITE" id="PS50991"/>
    </source>
</evidence>
<dbReference type="CDD" id="cd06850">
    <property type="entry name" value="biotinyl_domain"/>
    <property type="match status" value="1"/>
</dbReference>
<dbReference type="GO" id="GO:0004736">
    <property type="term" value="F:pyruvate carboxylase activity"/>
    <property type="evidence" value="ECO:0007669"/>
    <property type="project" value="TreeGrafter"/>
</dbReference>
<keyword evidence="2" id="KW-0175">Coiled coil</keyword>
<keyword evidence="1" id="KW-0092">Biotin</keyword>
<dbReference type="PROSITE" id="PS50968">
    <property type="entry name" value="BIOTINYL_LIPOYL"/>
    <property type="match status" value="1"/>
</dbReference>
<gene>
    <name evidence="5" type="ORF">BBW65_07220</name>
</gene>
<dbReference type="Pfam" id="PF00364">
    <property type="entry name" value="Biotin_lipoyl"/>
    <property type="match status" value="1"/>
</dbReference>
<evidence type="ECO:0000256" key="2">
    <source>
        <dbReference type="SAM" id="Coils"/>
    </source>
</evidence>
<keyword evidence="6" id="KW-1185">Reference proteome</keyword>
<dbReference type="InterPro" id="IPR013785">
    <property type="entry name" value="Aldolase_TIM"/>
</dbReference>
<dbReference type="Gene3D" id="3.20.20.70">
    <property type="entry name" value="Aldolase class I"/>
    <property type="match status" value="1"/>
</dbReference>
<dbReference type="PROSITE" id="PS50991">
    <property type="entry name" value="PYR_CT"/>
    <property type="match status" value="1"/>
</dbReference>
<dbReference type="Proteomes" id="UP000092884">
    <property type="component" value="Chromosome"/>
</dbReference>
<evidence type="ECO:0000313" key="6">
    <source>
        <dbReference type="Proteomes" id="UP000092884"/>
    </source>
</evidence>
<name>A0A1B1U725_9HELI</name>
<organism evidence="5 6">
    <name type="scientific">Helicobacter enhydrae</name>
    <dbReference type="NCBI Taxonomy" id="222136"/>
    <lineage>
        <taxon>Bacteria</taxon>
        <taxon>Pseudomonadati</taxon>
        <taxon>Campylobacterota</taxon>
        <taxon>Epsilonproteobacteria</taxon>
        <taxon>Campylobacterales</taxon>
        <taxon>Helicobacteraceae</taxon>
        <taxon>Helicobacter</taxon>
    </lineage>
</organism>
<dbReference type="AlphaFoldDB" id="A0A1B1U725"/>
<dbReference type="Pfam" id="PF00682">
    <property type="entry name" value="HMGL-like"/>
    <property type="match status" value="1"/>
</dbReference>
<dbReference type="GO" id="GO:0005737">
    <property type="term" value="C:cytoplasm"/>
    <property type="evidence" value="ECO:0007669"/>
    <property type="project" value="TreeGrafter"/>
</dbReference>
<dbReference type="Gene3D" id="2.40.50.100">
    <property type="match status" value="1"/>
</dbReference>
<dbReference type="PROSITE" id="PS00188">
    <property type="entry name" value="BIOTIN"/>
    <property type="match status" value="1"/>
</dbReference>
<protein>
    <submittedName>
        <fullName evidence="5">Pyruvate carboxylase subunit B</fullName>
    </submittedName>
</protein>
<reference evidence="6" key="1">
    <citation type="submission" date="2016-07" db="EMBL/GenBank/DDBJ databases">
        <authorList>
            <person name="Florea S."/>
            <person name="Webb J.S."/>
            <person name="Jaromczyk J."/>
            <person name="Schardl C.L."/>
        </authorList>
    </citation>
    <scope>NUCLEOTIDE SEQUENCE [LARGE SCALE GENOMIC DNA]</scope>
    <source>
        <strain evidence="6">MIT 01-6242</strain>
    </source>
</reference>
<dbReference type="KEGG" id="het:BBW65_07220"/>
<dbReference type="GO" id="GO:0006094">
    <property type="term" value="P:gluconeogenesis"/>
    <property type="evidence" value="ECO:0007669"/>
    <property type="project" value="TreeGrafter"/>
</dbReference>
<dbReference type="InterPro" id="IPR003379">
    <property type="entry name" value="Carboxylase_cons_dom"/>
</dbReference>
<dbReference type="NCBIfam" id="NF006761">
    <property type="entry name" value="PRK09282.1"/>
    <property type="match status" value="1"/>
</dbReference>
<proteinExistence type="predicted"/>
<dbReference type="Pfam" id="PF02436">
    <property type="entry name" value="PYC_OADA"/>
    <property type="match status" value="1"/>
</dbReference>
<dbReference type="InterPro" id="IPR000089">
    <property type="entry name" value="Biotin_lipoyl"/>
</dbReference>
<dbReference type="InterPro" id="IPR001882">
    <property type="entry name" value="Biotin_BS"/>
</dbReference>
<feature type="coiled-coil region" evidence="2">
    <location>
        <begin position="263"/>
        <end position="290"/>
    </location>
</feature>
<dbReference type="CDD" id="cd07937">
    <property type="entry name" value="DRE_TIM_PC_TC_5S"/>
    <property type="match status" value="1"/>
</dbReference>
<dbReference type="InterPro" id="IPR011053">
    <property type="entry name" value="Single_hybrid_motif"/>
</dbReference>
<dbReference type="InterPro" id="IPR055268">
    <property type="entry name" value="PCB-like"/>
</dbReference>
<sequence length="583" mass="64715">MRKIKITENSLRDGVQSLLATRVQTQDMIEVARIFEEIGFHSVEVWGGATYDACLRFLNEDPFERLKVFKEIFKTTPLQMLLRGQNLVGYKHYSDEIVKEFIKLSAQGGVDIFRIFDALNDVRNVQTSVEAVLKNGKHPQGAICYTTSPAHKLEDFLKYARELVAVGCQSLAIKDMAGLLRPYDAYELVKMIKGELGVELSVHIHFTTGFAFGSLLKAIEAGADVVDLSNSALSCGTSHSSTQAMVATLQGTQWDSGLSLEKMEVASKILREVRKKYQAFESEFNQIDTEILATQIPGGMISNLASQLKEQNALDRMEEVAQEIIKVRRDFGYIPLVTPTSQIVGTQAVLNVLQGERYKTLSLESKNLILGHYGRTPIEIDSQLVQRVHSEEAAKSSDVLENEQKSLEQICQESQEFARSATDVISYALFGDIAKRFLQNEVSAPNLETQENLAIQNCFEVLCDGKKRKVEIVSIHNQESGANILVSIDGKERSLDISVIQEAQTTTEAQQKNAIYTPMAGNVVKCLVDVGQRVASGEVVAVIEAMKMENEIVSPKDCIIKEVCVQVGQTLSSGQKMFVLEEE</sequence>
<dbReference type="PANTHER" id="PTHR43778">
    <property type="entry name" value="PYRUVATE CARBOXYLASE"/>
    <property type="match status" value="1"/>
</dbReference>
<dbReference type="PANTHER" id="PTHR43778:SF2">
    <property type="entry name" value="PYRUVATE CARBOXYLASE, MITOCHONDRIAL"/>
    <property type="match status" value="1"/>
</dbReference>
<dbReference type="SUPFAM" id="SSF89000">
    <property type="entry name" value="post-HMGL domain-like"/>
    <property type="match status" value="1"/>
</dbReference>
<feature type="domain" description="Pyruvate carboxyltransferase" evidence="4">
    <location>
        <begin position="4"/>
        <end position="264"/>
    </location>
</feature>
<dbReference type="STRING" id="222136.BBW65_07220"/>
<dbReference type="SUPFAM" id="SSF51569">
    <property type="entry name" value="Aldolase"/>
    <property type="match status" value="1"/>
</dbReference>
<keyword evidence="5" id="KW-0670">Pyruvate</keyword>
<dbReference type="RefSeq" id="WP_066341496.1">
    <property type="nucleotide sequence ID" value="NZ_CP016503.1"/>
</dbReference>
<dbReference type="InterPro" id="IPR000891">
    <property type="entry name" value="PYR_CT"/>
</dbReference>
<dbReference type="SUPFAM" id="SSF51230">
    <property type="entry name" value="Single hybrid motif"/>
    <property type="match status" value="1"/>
</dbReference>
<evidence type="ECO:0000256" key="1">
    <source>
        <dbReference type="ARBA" id="ARBA00023267"/>
    </source>
</evidence>